<accession>A0A8X6U4X7</accession>
<feature type="compositionally biased region" description="Low complexity" evidence="1">
    <location>
        <begin position="1"/>
        <end position="10"/>
    </location>
</feature>
<proteinExistence type="predicted"/>
<evidence type="ECO:0000256" key="1">
    <source>
        <dbReference type="SAM" id="MobiDB-lite"/>
    </source>
</evidence>
<dbReference type="EMBL" id="BMAW01120975">
    <property type="protein sequence ID" value="GFT91879.1"/>
    <property type="molecule type" value="Genomic_DNA"/>
</dbReference>
<comment type="caution">
    <text evidence="2">The sequence shown here is derived from an EMBL/GenBank/DDBJ whole genome shotgun (WGS) entry which is preliminary data.</text>
</comment>
<evidence type="ECO:0000313" key="2">
    <source>
        <dbReference type="EMBL" id="GFT91879.1"/>
    </source>
</evidence>
<organism evidence="2 3">
    <name type="scientific">Nephila pilipes</name>
    <name type="common">Giant wood spider</name>
    <name type="synonym">Nephila maculata</name>
    <dbReference type="NCBI Taxonomy" id="299642"/>
    <lineage>
        <taxon>Eukaryota</taxon>
        <taxon>Metazoa</taxon>
        <taxon>Ecdysozoa</taxon>
        <taxon>Arthropoda</taxon>
        <taxon>Chelicerata</taxon>
        <taxon>Arachnida</taxon>
        <taxon>Araneae</taxon>
        <taxon>Araneomorphae</taxon>
        <taxon>Entelegynae</taxon>
        <taxon>Araneoidea</taxon>
        <taxon>Nephilidae</taxon>
        <taxon>Nephila</taxon>
    </lineage>
</organism>
<protein>
    <submittedName>
        <fullName evidence="2">Uncharacterized protein</fullName>
    </submittedName>
</protein>
<evidence type="ECO:0000313" key="3">
    <source>
        <dbReference type="Proteomes" id="UP000887013"/>
    </source>
</evidence>
<sequence>MLRQYSSNSAEDSDDESHDSVQQDKSKCVEIIDDVIHHRDFGCLNFDQATGKAIALDVLRVEIEASYEYFLLYSDAICIKFHEEIKELYNTNDIKVERRQRKRWNYEEKLQRNYGS</sequence>
<dbReference type="Proteomes" id="UP000887013">
    <property type="component" value="Unassembled WGS sequence"/>
</dbReference>
<dbReference type="AlphaFoldDB" id="A0A8X6U4X7"/>
<name>A0A8X6U4X7_NEPPI</name>
<gene>
    <name evidence="2" type="ORF">NPIL_337981</name>
</gene>
<reference evidence="2" key="1">
    <citation type="submission" date="2020-08" db="EMBL/GenBank/DDBJ databases">
        <title>Multicomponent nature underlies the extraordinary mechanical properties of spider dragline silk.</title>
        <authorList>
            <person name="Kono N."/>
            <person name="Nakamura H."/>
            <person name="Mori M."/>
            <person name="Yoshida Y."/>
            <person name="Ohtoshi R."/>
            <person name="Malay A.D."/>
            <person name="Moran D.A.P."/>
            <person name="Tomita M."/>
            <person name="Numata K."/>
            <person name="Arakawa K."/>
        </authorList>
    </citation>
    <scope>NUCLEOTIDE SEQUENCE</scope>
</reference>
<feature type="region of interest" description="Disordered" evidence="1">
    <location>
        <begin position="1"/>
        <end position="25"/>
    </location>
</feature>
<keyword evidence="3" id="KW-1185">Reference proteome</keyword>